<dbReference type="CDD" id="cd00085">
    <property type="entry name" value="HNHc"/>
    <property type="match status" value="1"/>
</dbReference>
<dbReference type="Pfam" id="PF14279">
    <property type="entry name" value="HNH_5"/>
    <property type="match status" value="1"/>
</dbReference>
<evidence type="ECO:0000313" key="2">
    <source>
        <dbReference type="EMBL" id="AMW35479.1"/>
    </source>
</evidence>
<dbReference type="InterPro" id="IPR003615">
    <property type="entry name" value="HNH_nuc"/>
</dbReference>
<dbReference type="InterPro" id="IPR052892">
    <property type="entry name" value="NA-targeting_endonuclease"/>
</dbReference>
<gene>
    <name evidence="2" type="ORF">AY555_01575</name>
</gene>
<organism evidence="2 3">
    <name type="scientific">Haematospirillum jordaniae</name>
    <dbReference type="NCBI Taxonomy" id="1549855"/>
    <lineage>
        <taxon>Bacteria</taxon>
        <taxon>Pseudomonadati</taxon>
        <taxon>Pseudomonadota</taxon>
        <taxon>Alphaproteobacteria</taxon>
        <taxon>Rhodospirillales</taxon>
        <taxon>Novispirillaceae</taxon>
        <taxon>Haematospirillum</taxon>
    </lineage>
</organism>
<dbReference type="EMBL" id="CP014525">
    <property type="protein sequence ID" value="AMW35479.1"/>
    <property type="molecule type" value="Genomic_DNA"/>
</dbReference>
<dbReference type="STRING" id="1549855.AY555_01575"/>
<reference evidence="2 3" key="1">
    <citation type="submission" date="2016-02" db="EMBL/GenBank/DDBJ databases">
        <title>Complete Genome of H5569, the type strain of the newly described species Haematospirillium jordaniae.</title>
        <authorList>
            <person name="Nicholson A.C."/>
            <person name="Humrighouse B.W."/>
            <person name="Loparov V."/>
            <person name="McQuiston J.R."/>
        </authorList>
    </citation>
    <scope>NUCLEOTIDE SEQUENCE [LARGE SCALE GENOMIC DNA]</scope>
    <source>
        <strain evidence="2 3">H5569</strain>
    </source>
</reference>
<dbReference type="SMART" id="SM00507">
    <property type="entry name" value="HNHc"/>
    <property type="match status" value="1"/>
</dbReference>
<dbReference type="AlphaFoldDB" id="A0A143DFZ4"/>
<protein>
    <submittedName>
        <fullName evidence="2">MFS transporter</fullName>
    </submittedName>
</protein>
<sequence>MLATLEKSPALVLNADFRPLSYFPLSLWSWQDAVRAVFLGRVNVISEYDRVVRSPSVEFRLPSVIALKDYAPPARNPAFTRFNVFLRDQFRCQYCGRRLPTHDLTFDHVIPRSRGGRTNWINVVAACGCCNLRKANRTPSEAYMPLIREPFRPSSHQLRDIGRVFPHNWLHESWRDYLYWDSELETG</sequence>
<feature type="domain" description="HNH nuclease" evidence="1">
    <location>
        <begin position="79"/>
        <end position="132"/>
    </location>
</feature>
<keyword evidence="3" id="KW-1185">Reference proteome</keyword>
<name>A0A143DFZ4_9PROT</name>
<dbReference type="Proteomes" id="UP000076066">
    <property type="component" value="Chromosome"/>
</dbReference>
<dbReference type="PANTHER" id="PTHR33877:SF2">
    <property type="entry name" value="OS07G0170200 PROTEIN"/>
    <property type="match status" value="1"/>
</dbReference>
<evidence type="ECO:0000313" key="3">
    <source>
        <dbReference type="Proteomes" id="UP000076066"/>
    </source>
</evidence>
<dbReference type="KEGG" id="hjo:AY555_01575"/>
<accession>A0A143DFZ4</accession>
<dbReference type="Gene3D" id="1.10.30.50">
    <property type="match status" value="1"/>
</dbReference>
<dbReference type="InterPro" id="IPR029471">
    <property type="entry name" value="HNH_5"/>
</dbReference>
<proteinExistence type="predicted"/>
<dbReference type="PANTHER" id="PTHR33877">
    <property type="entry name" value="SLL1193 PROTEIN"/>
    <property type="match status" value="1"/>
</dbReference>
<evidence type="ECO:0000259" key="1">
    <source>
        <dbReference type="SMART" id="SM00507"/>
    </source>
</evidence>